<protein>
    <recommendedName>
        <fullName evidence="3">Acyltransferase 3 domain-containing protein</fullName>
    </recommendedName>
</protein>
<organism evidence="4 5">
    <name type="scientific">Exophiala bonariae</name>
    <dbReference type="NCBI Taxonomy" id="1690606"/>
    <lineage>
        <taxon>Eukaryota</taxon>
        <taxon>Fungi</taxon>
        <taxon>Dikarya</taxon>
        <taxon>Ascomycota</taxon>
        <taxon>Pezizomycotina</taxon>
        <taxon>Eurotiomycetes</taxon>
        <taxon>Chaetothyriomycetidae</taxon>
        <taxon>Chaetothyriales</taxon>
        <taxon>Herpotrichiellaceae</taxon>
        <taxon>Exophiala</taxon>
    </lineage>
</organism>
<dbReference type="GeneID" id="89974704"/>
<gene>
    <name evidence="4" type="ORF">LTR84_006532</name>
</gene>
<evidence type="ECO:0000313" key="5">
    <source>
        <dbReference type="Proteomes" id="UP001358417"/>
    </source>
</evidence>
<proteinExistence type="predicted"/>
<sequence length="490" mass="56122">MAQYSAVPTSEEAADFHQSSSGNAPTSTFSFDEKPLSSAQTRVQKCVAWCRNNARSFLPSYCQASRGGTGRKLRSTAYLDALRGYASVFVYFVHVFPSTDQTNWRFIPFVSTMFSGRGMVALFFVISGYALCYSLLLSMYKQDEGHLLNSLASSTFRRFTRLYGSTAVALLIAFAMLRLQLYDGMWSRDIYMDSFFEQFVDVLRDIWYSSNPFGNIHDLDIGISAKYLPQTWTIPVEYRGSVMLFAFCTAFCKVSPRTRMAFTWLVIFAGFAWQTVYVSNFMFGLFIADLAIYRQQRHGLLAGTLPTSTTTLPDTDTPPPQSQSLRSKTLHTLLLLTGLYLLGQPWADDSLLFLNYPWPYLKSFARWYWNRYDVHTFWYGWGGFATVYALEFYPALQRPLLARFSQYLGHISFGIYLMHVPFGLGVKRIYLDVWRAEILGDGNLALFVVFLLTTAIVFTAGDYFTMLDAKVVRFARWLQGRVFVTWPTRH</sequence>
<accession>A0AAV9N0D2</accession>
<feature type="transmembrane region" description="Helical" evidence="2">
    <location>
        <begin position="119"/>
        <end position="140"/>
    </location>
</feature>
<keyword evidence="2" id="KW-0812">Transmembrane</keyword>
<feature type="compositionally biased region" description="Polar residues" evidence="1">
    <location>
        <begin position="17"/>
        <end position="30"/>
    </location>
</feature>
<feature type="transmembrane region" description="Helical" evidence="2">
    <location>
        <begin position="407"/>
        <end position="424"/>
    </location>
</feature>
<feature type="transmembrane region" description="Helical" evidence="2">
    <location>
        <begin position="81"/>
        <end position="99"/>
    </location>
</feature>
<feature type="transmembrane region" description="Helical" evidence="2">
    <location>
        <begin position="377"/>
        <end position="395"/>
    </location>
</feature>
<feature type="region of interest" description="Disordered" evidence="1">
    <location>
        <begin position="1"/>
        <end position="32"/>
    </location>
</feature>
<dbReference type="RefSeq" id="XP_064702980.1">
    <property type="nucleotide sequence ID" value="XM_064850093.1"/>
</dbReference>
<feature type="transmembrane region" description="Helical" evidence="2">
    <location>
        <begin position="261"/>
        <end position="288"/>
    </location>
</feature>
<feature type="transmembrane region" description="Helical" evidence="2">
    <location>
        <begin position="161"/>
        <end position="181"/>
    </location>
</feature>
<dbReference type="Pfam" id="PF01757">
    <property type="entry name" value="Acyl_transf_3"/>
    <property type="match status" value="1"/>
</dbReference>
<dbReference type="PANTHER" id="PTHR23028">
    <property type="entry name" value="ACETYLTRANSFERASE"/>
    <property type="match status" value="1"/>
</dbReference>
<keyword evidence="2" id="KW-0472">Membrane</keyword>
<dbReference type="GO" id="GO:0016747">
    <property type="term" value="F:acyltransferase activity, transferring groups other than amino-acyl groups"/>
    <property type="evidence" value="ECO:0007669"/>
    <property type="project" value="InterPro"/>
</dbReference>
<keyword evidence="5" id="KW-1185">Reference proteome</keyword>
<dbReference type="Proteomes" id="UP001358417">
    <property type="component" value="Unassembled WGS sequence"/>
</dbReference>
<keyword evidence="2" id="KW-1133">Transmembrane helix</keyword>
<evidence type="ECO:0000259" key="3">
    <source>
        <dbReference type="Pfam" id="PF01757"/>
    </source>
</evidence>
<dbReference type="PANTHER" id="PTHR23028:SF134">
    <property type="entry name" value="PUTATIVE (AFU_ORTHOLOGUE AFUA_4G08520)-RELATED"/>
    <property type="match status" value="1"/>
</dbReference>
<name>A0AAV9N0D2_9EURO</name>
<dbReference type="InterPro" id="IPR050879">
    <property type="entry name" value="Acyltransferase_3"/>
</dbReference>
<dbReference type="EMBL" id="JAVRRD010000025">
    <property type="protein sequence ID" value="KAK5047436.1"/>
    <property type="molecule type" value="Genomic_DNA"/>
</dbReference>
<comment type="caution">
    <text evidence="4">The sequence shown here is derived from an EMBL/GenBank/DDBJ whole genome shotgun (WGS) entry which is preliminary data.</text>
</comment>
<feature type="domain" description="Acyltransferase 3" evidence="3">
    <location>
        <begin position="77"/>
        <end position="459"/>
    </location>
</feature>
<dbReference type="InterPro" id="IPR002656">
    <property type="entry name" value="Acyl_transf_3_dom"/>
</dbReference>
<reference evidence="4 5" key="1">
    <citation type="submission" date="2023-08" db="EMBL/GenBank/DDBJ databases">
        <title>Black Yeasts Isolated from many extreme environments.</title>
        <authorList>
            <person name="Coleine C."/>
            <person name="Stajich J.E."/>
            <person name="Selbmann L."/>
        </authorList>
    </citation>
    <scope>NUCLEOTIDE SEQUENCE [LARGE SCALE GENOMIC DNA]</scope>
    <source>
        <strain evidence="4 5">CCFEE 5792</strain>
    </source>
</reference>
<evidence type="ECO:0000313" key="4">
    <source>
        <dbReference type="EMBL" id="KAK5047436.1"/>
    </source>
</evidence>
<dbReference type="AlphaFoldDB" id="A0AAV9N0D2"/>
<evidence type="ECO:0000256" key="2">
    <source>
        <dbReference type="SAM" id="Phobius"/>
    </source>
</evidence>
<feature type="transmembrane region" description="Helical" evidence="2">
    <location>
        <begin position="330"/>
        <end position="347"/>
    </location>
</feature>
<feature type="transmembrane region" description="Helical" evidence="2">
    <location>
        <begin position="444"/>
        <end position="464"/>
    </location>
</feature>
<evidence type="ECO:0000256" key="1">
    <source>
        <dbReference type="SAM" id="MobiDB-lite"/>
    </source>
</evidence>